<reference evidence="3 4" key="1">
    <citation type="journal article" date="2019" name="Nat. Ecol. Evol.">
        <title>Megaphylogeny resolves global patterns of mushroom evolution.</title>
        <authorList>
            <person name="Varga T."/>
            <person name="Krizsan K."/>
            <person name="Foldi C."/>
            <person name="Dima B."/>
            <person name="Sanchez-Garcia M."/>
            <person name="Sanchez-Ramirez S."/>
            <person name="Szollosi G.J."/>
            <person name="Szarkandi J.G."/>
            <person name="Papp V."/>
            <person name="Albert L."/>
            <person name="Andreopoulos W."/>
            <person name="Angelini C."/>
            <person name="Antonin V."/>
            <person name="Barry K.W."/>
            <person name="Bougher N.L."/>
            <person name="Buchanan P."/>
            <person name="Buyck B."/>
            <person name="Bense V."/>
            <person name="Catcheside P."/>
            <person name="Chovatia M."/>
            <person name="Cooper J."/>
            <person name="Damon W."/>
            <person name="Desjardin D."/>
            <person name="Finy P."/>
            <person name="Geml J."/>
            <person name="Haridas S."/>
            <person name="Hughes K."/>
            <person name="Justo A."/>
            <person name="Karasinski D."/>
            <person name="Kautmanova I."/>
            <person name="Kiss B."/>
            <person name="Kocsube S."/>
            <person name="Kotiranta H."/>
            <person name="LaButti K.M."/>
            <person name="Lechner B.E."/>
            <person name="Liimatainen K."/>
            <person name="Lipzen A."/>
            <person name="Lukacs Z."/>
            <person name="Mihaltcheva S."/>
            <person name="Morgado L.N."/>
            <person name="Niskanen T."/>
            <person name="Noordeloos M.E."/>
            <person name="Ohm R.A."/>
            <person name="Ortiz-Santana B."/>
            <person name="Ovrebo C."/>
            <person name="Racz N."/>
            <person name="Riley R."/>
            <person name="Savchenko A."/>
            <person name="Shiryaev A."/>
            <person name="Soop K."/>
            <person name="Spirin V."/>
            <person name="Szebenyi C."/>
            <person name="Tomsovsky M."/>
            <person name="Tulloss R.E."/>
            <person name="Uehling J."/>
            <person name="Grigoriev I.V."/>
            <person name="Vagvolgyi C."/>
            <person name="Papp T."/>
            <person name="Martin F.M."/>
            <person name="Miettinen O."/>
            <person name="Hibbett D.S."/>
            <person name="Nagy L.G."/>
        </authorList>
    </citation>
    <scope>NUCLEOTIDE SEQUENCE [LARGE SCALE GENOMIC DNA]</scope>
    <source>
        <strain evidence="3 4">CBS 166.37</strain>
    </source>
</reference>
<dbReference type="Proteomes" id="UP000308652">
    <property type="component" value="Unassembled WGS sequence"/>
</dbReference>
<evidence type="ECO:0000313" key="3">
    <source>
        <dbReference type="EMBL" id="TFK39475.1"/>
    </source>
</evidence>
<evidence type="ECO:0000259" key="2">
    <source>
        <dbReference type="Pfam" id="PF20236"/>
    </source>
</evidence>
<dbReference type="InterPro" id="IPR046528">
    <property type="entry name" value="DUF6593"/>
</dbReference>
<protein>
    <recommendedName>
        <fullName evidence="2">DUF6593 domain-containing protein</fullName>
    </recommendedName>
</protein>
<evidence type="ECO:0000256" key="1">
    <source>
        <dbReference type="SAM" id="MobiDB-lite"/>
    </source>
</evidence>
<feature type="domain" description="DUF6593" evidence="2">
    <location>
        <begin position="96"/>
        <end position="249"/>
    </location>
</feature>
<keyword evidence="4" id="KW-1185">Reference proteome</keyword>
<dbReference type="AlphaFoldDB" id="A0A5C3M4E9"/>
<sequence length="262" mass="29845">MYYQTIPTTRPPIHSQNATRSPSYRENGTHSASIRSIFGASFPSMINPTPPTPGTNPPDYIADALPIPSKPIKYSFTSVSFNAMVLASSAHGQDKQSLYYVAVNMDCFMHSSYITQIWRGGNEFGQFVGDFEMGITKKSSTVFMREEVTVKSHLKRSGLIYNGYWTWMKDDKDYLVWNYTMTPALYYHKNPTQCRLANGSRVLLGQFHPIPVPRKRDYPPAVPVLEVTPEGHEYFDELLMSLLIIERKRLVPASRSLRKLFS</sequence>
<dbReference type="Pfam" id="PF20236">
    <property type="entry name" value="DUF6593"/>
    <property type="match status" value="1"/>
</dbReference>
<accession>A0A5C3M4E9</accession>
<gene>
    <name evidence="3" type="ORF">BDQ12DRAFT_734835</name>
</gene>
<dbReference type="EMBL" id="ML213599">
    <property type="protein sequence ID" value="TFK39475.1"/>
    <property type="molecule type" value="Genomic_DNA"/>
</dbReference>
<dbReference type="OrthoDB" id="3174721at2759"/>
<proteinExistence type="predicted"/>
<name>A0A5C3M4E9_9AGAR</name>
<feature type="region of interest" description="Disordered" evidence="1">
    <location>
        <begin position="1"/>
        <end position="28"/>
    </location>
</feature>
<organism evidence="3 4">
    <name type="scientific">Crucibulum laeve</name>
    <dbReference type="NCBI Taxonomy" id="68775"/>
    <lineage>
        <taxon>Eukaryota</taxon>
        <taxon>Fungi</taxon>
        <taxon>Dikarya</taxon>
        <taxon>Basidiomycota</taxon>
        <taxon>Agaricomycotina</taxon>
        <taxon>Agaricomycetes</taxon>
        <taxon>Agaricomycetidae</taxon>
        <taxon>Agaricales</taxon>
        <taxon>Agaricineae</taxon>
        <taxon>Nidulariaceae</taxon>
        <taxon>Crucibulum</taxon>
    </lineage>
</organism>
<evidence type="ECO:0000313" key="4">
    <source>
        <dbReference type="Proteomes" id="UP000308652"/>
    </source>
</evidence>